<keyword evidence="3 5" id="KW-1133">Transmembrane helix</keyword>
<organism evidence="6 7">
    <name type="scientific">Streptomyces ipomoeae</name>
    <dbReference type="NCBI Taxonomy" id="103232"/>
    <lineage>
        <taxon>Bacteria</taxon>
        <taxon>Bacillati</taxon>
        <taxon>Actinomycetota</taxon>
        <taxon>Actinomycetes</taxon>
        <taxon>Kitasatosporales</taxon>
        <taxon>Streptomycetaceae</taxon>
        <taxon>Streptomyces</taxon>
    </lineage>
</organism>
<dbReference type="InterPro" id="IPR002293">
    <property type="entry name" value="AA/rel_permease1"/>
</dbReference>
<feature type="transmembrane region" description="Helical" evidence="5">
    <location>
        <begin position="202"/>
        <end position="224"/>
    </location>
</feature>
<dbReference type="Proteomes" id="UP000318720">
    <property type="component" value="Unassembled WGS sequence"/>
</dbReference>
<dbReference type="Gene3D" id="1.20.1740.10">
    <property type="entry name" value="Amino acid/polyamine transporter I"/>
    <property type="match status" value="1"/>
</dbReference>
<dbReference type="GO" id="GO:0022857">
    <property type="term" value="F:transmembrane transporter activity"/>
    <property type="evidence" value="ECO:0007669"/>
    <property type="project" value="InterPro"/>
</dbReference>
<protein>
    <submittedName>
        <fullName evidence="6">APC family permease</fullName>
    </submittedName>
</protein>
<comment type="subcellular location">
    <subcellularLocation>
        <location evidence="1">Membrane</location>
        <topology evidence="1">Multi-pass membrane protein</topology>
    </subcellularLocation>
</comment>
<dbReference type="GO" id="GO:0016020">
    <property type="term" value="C:membrane"/>
    <property type="evidence" value="ECO:0007669"/>
    <property type="project" value="UniProtKB-SubCell"/>
</dbReference>
<accession>A0AAE8W6S4</accession>
<sequence length="688" mass="74384">MPRRREDRRWRRQGRAKIRAPLRSARWLPDVSISLKRLIVGRPLSSDRLGEQRLPKRIALPVFASDPLSSVAYATQEILLVLTLGGLAYLHLAPWVAAAVVVLLAVVVLSYRQVVQAYPSGGGSYEVASRNLGPSAGLVVASALMVDYVMTVAVSVAAGVDNIISAVPALGPYRVAVNLGFVVLLTAMNLRGVRESGRLFAVPTYLFIAGVLAMVAIGLLQTAFGHAPVAESAEWQVHAEPGGTGLTGMALVLLALRAFSSGCTALTGAEAISNGVPAFRPPKARNAATTMAVMGGLSISMFAGITALALIADVRYVEDACQLVGFPGDCATGSQRTVIAQIAAAVFGGTDTVMFFYIQAATALILILAANTAFNGFPLLAAILAEHRYLPRQLHTRGDRLAFSNGIVILAVVAGILIHAFEGSVTRLIQLYILGVFTSFTLSQAGMVRHWNRELAGRTDPAQRRRVHRSRVINAMGACLTALVLVVVLVTKFSHGAYLVVIAMPVLYAMMRGIRRHYDRVARELRPKPGGIVLPSRIHAVVLVSQLHQPTLRALGYAKATRPDTLTALTAKISDEEVSALRAEWEERRIPVPLTVMASPYRDITGSVLEYIAGLHHEHPQDLIAVYIPEYVVGHWWEQLLHNQSALRLKARLLFQRGVMVTSVPWQLDSSDRMQPHEDPRGAESTVG</sequence>
<evidence type="ECO:0000313" key="7">
    <source>
        <dbReference type="Proteomes" id="UP000318720"/>
    </source>
</evidence>
<dbReference type="PANTHER" id="PTHR47704">
    <property type="entry name" value="POTASSIUM TRANSPORTER KIMA"/>
    <property type="match status" value="1"/>
</dbReference>
<feature type="transmembrane region" description="Helical" evidence="5">
    <location>
        <begin position="427"/>
        <end position="451"/>
    </location>
</feature>
<proteinExistence type="predicted"/>
<dbReference type="Pfam" id="PF13520">
    <property type="entry name" value="AA_permease_2"/>
    <property type="match status" value="1"/>
</dbReference>
<dbReference type="EMBL" id="SPAZ01000101">
    <property type="protein sequence ID" value="TQE35791.1"/>
    <property type="molecule type" value="Genomic_DNA"/>
</dbReference>
<gene>
    <name evidence="6" type="ORF">Sipo8835_12210</name>
</gene>
<feature type="transmembrane region" description="Helical" evidence="5">
    <location>
        <begin position="496"/>
        <end position="514"/>
    </location>
</feature>
<dbReference type="AlphaFoldDB" id="A0AAE8W6S4"/>
<dbReference type="InterPro" id="IPR053153">
    <property type="entry name" value="APC_K+_Transporter"/>
</dbReference>
<name>A0AAE8W6S4_9ACTN</name>
<feature type="transmembrane region" description="Helical" evidence="5">
    <location>
        <begin position="88"/>
        <end position="111"/>
    </location>
</feature>
<feature type="transmembrane region" description="Helical" evidence="5">
    <location>
        <begin position="172"/>
        <end position="190"/>
    </location>
</feature>
<keyword evidence="4 5" id="KW-0472">Membrane</keyword>
<feature type="transmembrane region" description="Helical" evidence="5">
    <location>
        <begin position="244"/>
        <end position="266"/>
    </location>
</feature>
<feature type="transmembrane region" description="Helical" evidence="5">
    <location>
        <begin position="356"/>
        <end position="380"/>
    </location>
</feature>
<evidence type="ECO:0000256" key="3">
    <source>
        <dbReference type="ARBA" id="ARBA00022989"/>
    </source>
</evidence>
<dbReference type="PANTHER" id="PTHR47704:SF1">
    <property type="entry name" value="POTASSIUM TRANSPORTER KIMA"/>
    <property type="match status" value="1"/>
</dbReference>
<feature type="transmembrane region" description="Helical" evidence="5">
    <location>
        <begin position="287"/>
        <end position="312"/>
    </location>
</feature>
<comment type="caution">
    <text evidence="6">The sequence shown here is derived from an EMBL/GenBank/DDBJ whole genome shotgun (WGS) entry which is preliminary data.</text>
</comment>
<evidence type="ECO:0000313" key="6">
    <source>
        <dbReference type="EMBL" id="TQE35791.1"/>
    </source>
</evidence>
<feature type="transmembrane region" description="Helical" evidence="5">
    <location>
        <begin position="472"/>
        <end position="490"/>
    </location>
</feature>
<evidence type="ECO:0000256" key="2">
    <source>
        <dbReference type="ARBA" id="ARBA00022692"/>
    </source>
</evidence>
<feature type="transmembrane region" description="Helical" evidence="5">
    <location>
        <begin position="401"/>
        <end position="421"/>
    </location>
</feature>
<reference evidence="6 7" key="1">
    <citation type="submission" date="2019-03" db="EMBL/GenBank/DDBJ databases">
        <title>Comparative genomic analyses of the sweetpotato soil rot pathogen, Streptomyces ipomoeae.</title>
        <authorList>
            <person name="Ruschel Soares N."/>
            <person name="Badger J.H."/>
            <person name="Huguet-Tapia J.C."/>
            <person name="Clark C.A."/>
            <person name="Pettis G.S."/>
        </authorList>
    </citation>
    <scope>NUCLEOTIDE SEQUENCE [LARGE SCALE GENOMIC DNA]</scope>
    <source>
        <strain evidence="6 7">88-35</strain>
    </source>
</reference>
<evidence type="ECO:0000256" key="4">
    <source>
        <dbReference type="ARBA" id="ARBA00023136"/>
    </source>
</evidence>
<evidence type="ECO:0000256" key="1">
    <source>
        <dbReference type="ARBA" id="ARBA00004141"/>
    </source>
</evidence>
<feature type="transmembrane region" description="Helical" evidence="5">
    <location>
        <begin position="132"/>
        <end position="160"/>
    </location>
</feature>
<keyword evidence="2 5" id="KW-0812">Transmembrane</keyword>
<evidence type="ECO:0000256" key="5">
    <source>
        <dbReference type="SAM" id="Phobius"/>
    </source>
</evidence>